<dbReference type="Proteomes" id="UP000694558">
    <property type="component" value="Chromosome 2"/>
</dbReference>
<dbReference type="InterPro" id="IPR019787">
    <property type="entry name" value="Znf_PHD-finger"/>
</dbReference>
<keyword evidence="10" id="KW-0223">Dioxygenase</keyword>
<feature type="domain" description="ARID" evidence="19">
    <location>
        <begin position="78"/>
        <end position="168"/>
    </location>
</feature>
<evidence type="ECO:0000256" key="14">
    <source>
        <dbReference type="ARBA" id="ARBA00048734"/>
    </source>
</evidence>
<dbReference type="Pfam" id="PF01388">
    <property type="entry name" value="ARID"/>
    <property type="match status" value="1"/>
</dbReference>
<dbReference type="InterPro" id="IPR013637">
    <property type="entry name" value="Lys_sp_deMease-like_dom"/>
</dbReference>
<keyword evidence="12" id="KW-0408">Iron</keyword>
<dbReference type="EC" id="1.14.11.67" evidence="4"/>
<evidence type="ECO:0000256" key="9">
    <source>
        <dbReference type="ARBA" id="ARBA00022853"/>
    </source>
</evidence>
<feature type="domain" description="PHD-type" evidence="18">
    <location>
        <begin position="1109"/>
        <end position="1169"/>
    </location>
</feature>
<dbReference type="InterPro" id="IPR019786">
    <property type="entry name" value="Zinc_finger_PHD-type_CS"/>
</dbReference>
<comment type="catalytic activity">
    <reaction evidence="14">
        <text>N(6),N(6),N(6)-trimethyl-L-lysyl(4)-[histone H3] + 3 2-oxoglutarate + 3 O2 = L-lysyl(4)-[histone H3] + 3 formaldehyde + 3 succinate + 3 CO2</text>
        <dbReference type="Rhea" id="RHEA:60208"/>
        <dbReference type="Rhea" id="RHEA-COMP:15537"/>
        <dbReference type="Rhea" id="RHEA-COMP:15547"/>
        <dbReference type="ChEBI" id="CHEBI:15379"/>
        <dbReference type="ChEBI" id="CHEBI:16526"/>
        <dbReference type="ChEBI" id="CHEBI:16810"/>
        <dbReference type="ChEBI" id="CHEBI:16842"/>
        <dbReference type="ChEBI" id="CHEBI:29969"/>
        <dbReference type="ChEBI" id="CHEBI:30031"/>
        <dbReference type="ChEBI" id="CHEBI:61961"/>
        <dbReference type="EC" id="1.14.11.67"/>
    </reaction>
</comment>
<reference evidence="22" key="2">
    <citation type="submission" date="2025-08" db="UniProtKB">
        <authorList>
            <consortium name="Ensembl"/>
        </authorList>
    </citation>
    <scope>IDENTIFICATION</scope>
</reference>
<evidence type="ECO:0000259" key="21">
    <source>
        <dbReference type="PROSITE" id="PS51184"/>
    </source>
</evidence>
<keyword evidence="9" id="KW-0156">Chromatin regulator</keyword>
<dbReference type="PROSITE" id="PS51184">
    <property type="entry name" value="JMJC"/>
    <property type="match status" value="1"/>
</dbReference>
<dbReference type="InterPro" id="IPR004198">
    <property type="entry name" value="Znf_C5HC2"/>
</dbReference>
<keyword evidence="6" id="KW-0677">Repeat</keyword>
<evidence type="ECO:0000256" key="16">
    <source>
        <dbReference type="SAM" id="Coils"/>
    </source>
</evidence>
<feature type="domain" description="PHD-type" evidence="18">
    <location>
        <begin position="266"/>
        <end position="316"/>
    </location>
</feature>
<protein>
    <recommendedName>
        <fullName evidence="4">[histone H3]-trimethyl-L-lysine(4) demethylase</fullName>
        <ecNumber evidence="4">1.14.11.67</ecNumber>
    </recommendedName>
</protein>
<organism evidence="22 23">
    <name type="scientific">Scophthalmus maximus</name>
    <name type="common">Turbot</name>
    <name type="synonym">Psetta maxima</name>
    <dbReference type="NCBI Taxonomy" id="52904"/>
    <lineage>
        <taxon>Eukaryota</taxon>
        <taxon>Metazoa</taxon>
        <taxon>Chordata</taxon>
        <taxon>Craniata</taxon>
        <taxon>Vertebrata</taxon>
        <taxon>Euteleostomi</taxon>
        <taxon>Actinopterygii</taxon>
        <taxon>Neopterygii</taxon>
        <taxon>Teleostei</taxon>
        <taxon>Neoteleostei</taxon>
        <taxon>Acanthomorphata</taxon>
        <taxon>Carangaria</taxon>
        <taxon>Pleuronectiformes</taxon>
        <taxon>Pleuronectoidei</taxon>
        <taxon>Scophthalmidae</taxon>
        <taxon>Scophthalmus</taxon>
    </lineage>
</organism>
<evidence type="ECO:0000256" key="3">
    <source>
        <dbReference type="ARBA" id="ARBA00006801"/>
    </source>
</evidence>
<evidence type="ECO:0000256" key="15">
    <source>
        <dbReference type="PROSITE-ProRule" id="PRU00146"/>
    </source>
</evidence>
<evidence type="ECO:0000313" key="23">
    <source>
        <dbReference type="Proteomes" id="UP000694558"/>
    </source>
</evidence>
<evidence type="ECO:0000256" key="1">
    <source>
        <dbReference type="ARBA" id="ARBA00001954"/>
    </source>
</evidence>
<keyword evidence="16" id="KW-0175">Coiled coil</keyword>
<dbReference type="GO" id="GO:0000785">
    <property type="term" value="C:chromatin"/>
    <property type="evidence" value="ECO:0007669"/>
    <property type="project" value="TreeGrafter"/>
</dbReference>
<dbReference type="Pfam" id="PF00628">
    <property type="entry name" value="PHD"/>
    <property type="match status" value="2"/>
</dbReference>
<keyword evidence="7 15" id="KW-0863">Zinc-finger</keyword>
<dbReference type="GeneTree" id="ENSGT00940000157170"/>
<dbReference type="GO" id="GO:0006355">
    <property type="term" value="P:regulation of DNA-templated transcription"/>
    <property type="evidence" value="ECO:0007669"/>
    <property type="project" value="TreeGrafter"/>
</dbReference>
<evidence type="ECO:0000256" key="6">
    <source>
        <dbReference type="ARBA" id="ARBA00022737"/>
    </source>
</evidence>
<reference evidence="22" key="1">
    <citation type="submission" date="2023-05" db="EMBL/GenBank/DDBJ databases">
        <title>High-quality long-read genome of Scophthalmus maximus.</title>
        <authorList>
            <person name="Lien S."/>
            <person name="Martinez P."/>
        </authorList>
    </citation>
    <scope>NUCLEOTIDE SEQUENCE [LARGE SCALE GENOMIC DNA]</scope>
</reference>
<dbReference type="Pfam" id="PF21323">
    <property type="entry name" value="KDM5_C-hel"/>
    <property type="match status" value="1"/>
</dbReference>
<dbReference type="Gene3D" id="3.30.40.10">
    <property type="entry name" value="Zinc/RING finger domain, C3HC4 (zinc finger)"/>
    <property type="match status" value="1"/>
</dbReference>
<dbReference type="Pfam" id="PF08429">
    <property type="entry name" value="PLU-1"/>
    <property type="match status" value="1"/>
</dbReference>
<evidence type="ECO:0000256" key="2">
    <source>
        <dbReference type="ARBA" id="ARBA00004123"/>
    </source>
</evidence>
<dbReference type="FunFam" id="1.10.150.60:FF:000001">
    <property type="entry name" value="Putative lysine-specific demethylase 5b"/>
    <property type="match status" value="1"/>
</dbReference>
<dbReference type="GO" id="GO:0003677">
    <property type="term" value="F:DNA binding"/>
    <property type="evidence" value="ECO:0007669"/>
    <property type="project" value="InterPro"/>
</dbReference>
<keyword evidence="5" id="KW-0479">Metal-binding</keyword>
<dbReference type="InterPro" id="IPR001606">
    <property type="entry name" value="ARID_dom"/>
</dbReference>
<dbReference type="SUPFAM" id="SSF57903">
    <property type="entry name" value="FYVE/PHD zinc finger"/>
    <property type="match status" value="2"/>
</dbReference>
<evidence type="ECO:0000259" key="19">
    <source>
        <dbReference type="PROSITE" id="PS51011"/>
    </source>
</evidence>
<dbReference type="SMART" id="SM00501">
    <property type="entry name" value="BRIGHT"/>
    <property type="match status" value="1"/>
</dbReference>
<evidence type="ECO:0000259" key="18">
    <source>
        <dbReference type="PROSITE" id="PS50016"/>
    </source>
</evidence>
<feature type="region of interest" description="Disordered" evidence="17">
    <location>
        <begin position="1260"/>
        <end position="1281"/>
    </location>
</feature>
<dbReference type="InterPro" id="IPR003349">
    <property type="entry name" value="JmjN"/>
</dbReference>
<dbReference type="PROSITE" id="PS50016">
    <property type="entry name" value="ZF_PHD_2"/>
    <property type="match status" value="2"/>
</dbReference>
<dbReference type="InterPro" id="IPR047974">
    <property type="entry name" value="KDM5A_ARID"/>
</dbReference>
<dbReference type="Gene3D" id="2.60.120.650">
    <property type="entry name" value="Cupin"/>
    <property type="match status" value="1"/>
</dbReference>
<keyword evidence="13" id="KW-0539">Nucleus</keyword>
<proteinExistence type="inferred from homology"/>
<evidence type="ECO:0000256" key="7">
    <source>
        <dbReference type="ARBA" id="ARBA00022771"/>
    </source>
</evidence>
<dbReference type="SMART" id="SM01014">
    <property type="entry name" value="ARID"/>
    <property type="match status" value="1"/>
</dbReference>
<dbReference type="Ensembl" id="ENSSMAT00000049189.1">
    <property type="protein sequence ID" value="ENSSMAP00000051951.1"/>
    <property type="gene ID" value="ENSSMAG00000018491.2"/>
</dbReference>
<evidence type="ECO:0000256" key="4">
    <source>
        <dbReference type="ARBA" id="ARBA00012902"/>
    </source>
</evidence>
<evidence type="ECO:0000256" key="10">
    <source>
        <dbReference type="ARBA" id="ARBA00022964"/>
    </source>
</evidence>
<dbReference type="InterPro" id="IPR011011">
    <property type="entry name" value="Znf_FYVE_PHD"/>
</dbReference>
<name>A0A8D3CXE3_SCOMX</name>
<feature type="domain" description="JmjC" evidence="21">
    <location>
        <begin position="409"/>
        <end position="575"/>
    </location>
</feature>
<dbReference type="FunFam" id="3.30.40.10:FF:000158">
    <property type="entry name" value="Lysine (K)-specific demethylase 5A"/>
    <property type="match status" value="1"/>
</dbReference>
<keyword evidence="11" id="KW-0560">Oxidoreductase</keyword>
<comment type="subcellular location">
    <subcellularLocation>
        <location evidence="2">Nucleus</location>
    </subcellularLocation>
</comment>
<dbReference type="InterPro" id="IPR047970">
    <property type="entry name" value="KDM5A_PHD2"/>
</dbReference>
<comment type="similarity">
    <text evidence="3">Belongs to the JARID1 histone demethylase family.</text>
</comment>
<dbReference type="SMART" id="SM00558">
    <property type="entry name" value="JmjC"/>
    <property type="match status" value="1"/>
</dbReference>
<dbReference type="InterPro" id="IPR048615">
    <property type="entry name" value="KDM5_C-hel"/>
</dbReference>
<dbReference type="Pfam" id="PF02373">
    <property type="entry name" value="JmjC"/>
    <property type="match status" value="1"/>
</dbReference>
<dbReference type="PANTHER" id="PTHR10694:SF17">
    <property type="entry name" value="LYSINE-SPECIFIC DEMETHYLASE 5A"/>
    <property type="match status" value="1"/>
</dbReference>
<dbReference type="SMART" id="SM00545">
    <property type="entry name" value="JmjN"/>
    <property type="match status" value="1"/>
</dbReference>
<sequence>MSAFAEFVPPPECPVFEPSWEDFSDPLGFINKIRPIAEKTGICKIRPPEDWQPPFACDVRNFRFTPRVQRLNELEALTRVRLNFLDQIAKFWELQGSKIRFPHMERKVLDLYQLSKIVSTEGGFETVCKEKRWSKVASRMGFPSGKGTGSLLRSHYERILYPYELFQSGATLTVSGAYCSLCKLHVVAAQSEKSCNWCEIARENKEPKGLKIFSTSPKMMGLEIVSAGKDPFLVDLCFYSWVLCELHPYYYAFFSKQCFSTISIDLYLCLVCGRGDEEDRLLLCDGCDDSYHTFCLIPPLQDVPKGDWRCPKCVAECSKPREAFGFEQAVREYSLQSFGEMADHFKSDYFNMPVHMVPTELVEKEFWRLVSSIEEDVIVEYGADISSKEVGSGFPVRDGKRRLLGDEEEYANSGWNLNNMPVLEQSVLTHINVDISGMKVPWLYVGMCFSSFCWHIEDHWSYSINFLHWGEPKTWYGVPASAAEQLEAVMKKLAPELFDSQPDLLHQLVTIMNPNVLMEHGVPVYRTNQCAGEFVVTFPRAYHSGFNQGYNFAEAVNFCTADWLPMGRQCVAHYRRLHRYCVFSHEELLCKMAADPESLDVELAAAVFCKLHGLRLGVLSSEQEVFELVPDDERQCHKCKTTCFLSALTCSCSPDRLVCLHHSADLCDCPLGNKCLRYRYDLEEFPSMLYGVKTRAQSYDTWAKRVTEALAADQKNKKDLIELKVSLEDAEDRKYPENNLFRRLREMVKEAETCSSVAQLRLRSESSRNRTKLTVDELKAFVDQLYRLPCILSQARQVKELLENVEDFPERAQAALSDEMPDSSKLQALLDLGSGLDVELPELPRLKQELQQARWLDEVRVTLAEPHRVTLELMKRLIDSGVGLAPHHAVEKAMAELQEILTVSERWEDKARACLPRHSMVTLESIVLEARNIPAYLPNILALREALQKAKEWTSKVEAIQSGSSYAYLEQLESLLARGRSIPVRLDPLNQVESQVSAARAWRERTARTFLKKNSTYTLLQVLSPRVDIGIYGNSKSKRKRVKELMEKERGGFDPDTLSDLEESLEEVREPSTVVAAFKAKEHKEVESIHSLRAANLAKMAMADRIEEVKFCLCRKTASGFMLQCELCKDWFHGACVPLPKTGSQKKVGSGWQSNSKDSKFLCPLCQRSRRPRLETILSLLVSLQKLPVRLPEGEALQCLTERAMSWQDRARQALATDELSSALAKLSVLSQRMVEQAAREKTEKIINAENAFVVSSSKCDSSALGTPRKQPRKTPLVPRSLEPPVLELSPQAKAQLEELMMLGDLLEVSLDETQHIWRILQATHPPSEERFLQRVGLELGLGGKPKKKKLKLNLDKNREMKQLAKRLAKEEKERKRKEKAAAKAEAIREGLEKRKEKKILDIPSKYDWSGAEDSNDENAVCAAKNCQRPCKDKVSTRSSASLDLKKNIFPIIVIC</sequence>
<dbReference type="InterPro" id="IPR003347">
    <property type="entry name" value="JmjC_dom"/>
</dbReference>
<dbReference type="InterPro" id="IPR001965">
    <property type="entry name" value="Znf_PHD"/>
</dbReference>
<dbReference type="GO" id="GO:0008270">
    <property type="term" value="F:zinc ion binding"/>
    <property type="evidence" value="ECO:0007669"/>
    <property type="project" value="UniProtKB-KW"/>
</dbReference>
<dbReference type="PROSITE" id="PS51183">
    <property type="entry name" value="JMJN"/>
    <property type="match status" value="1"/>
</dbReference>
<evidence type="ECO:0000259" key="20">
    <source>
        <dbReference type="PROSITE" id="PS51183"/>
    </source>
</evidence>
<dbReference type="SUPFAM" id="SSF51197">
    <property type="entry name" value="Clavaminate synthase-like"/>
    <property type="match status" value="1"/>
</dbReference>
<dbReference type="FunFam" id="2.60.120.650:FF:000001">
    <property type="entry name" value="Putative lysine-specific demethylase 5b"/>
    <property type="match status" value="1"/>
</dbReference>
<dbReference type="PROSITE" id="PS01359">
    <property type="entry name" value="ZF_PHD_1"/>
    <property type="match status" value="2"/>
</dbReference>
<evidence type="ECO:0000256" key="13">
    <source>
        <dbReference type="ARBA" id="ARBA00023242"/>
    </source>
</evidence>
<dbReference type="GO" id="GO:0005654">
    <property type="term" value="C:nucleoplasm"/>
    <property type="evidence" value="ECO:0007669"/>
    <property type="project" value="UniProtKB-ARBA"/>
</dbReference>
<evidence type="ECO:0000256" key="11">
    <source>
        <dbReference type="ARBA" id="ARBA00023002"/>
    </source>
</evidence>
<dbReference type="CDD" id="cd15515">
    <property type="entry name" value="PHD1_KDM5A_like"/>
    <property type="match status" value="1"/>
</dbReference>
<dbReference type="PROSITE" id="PS51011">
    <property type="entry name" value="ARID"/>
    <property type="match status" value="1"/>
</dbReference>
<accession>A0A8D3CXE3</accession>
<dbReference type="InterPro" id="IPR036431">
    <property type="entry name" value="ARID_dom_sf"/>
</dbReference>
<dbReference type="FunFam" id="2.60.120.650:FF:000035">
    <property type="entry name" value="PHD transcription factor Rum1"/>
    <property type="match status" value="1"/>
</dbReference>
<dbReference type="InterPro" id="IPR013083">
    <property type="entry name" value="Znf_RING/FYVE/PHD"/>
</dbReference>
<feature type="coiled-coil region" evidence="16">
    <location>
        <begin position="1354"/>
        <end position="1395"/>
    </location>
</feature>
<gene>
    <name evidence="22" type="primary">kdm5a</name>
</gene>
<evidence type="ECO:0000256" key="5">
    <source>
        <dbReference type="ARBA" id="ARBA00022723"/>
    </source>
</evidence>
<evidence type="ECO:0000256" key="8">
    <source>
        <dbReference type="ARBA" id="ARBA00022833"/>
    </source>
</evidence>
<comment type="cofactor">
    <cofactor evidence="1">
        <name>Fe(2+)</name>
        <dbReference type="ChEBI" id="CHEBI:29033"/>
    </cofactor>
</comment>
<dbReference type="SUPFAM" id="SSF46774">
    <property type="entry name" value="ARID-like"/>
    <property type="match status" value="1"/>
</dbReference>
<dbReference type="Gene3D" id="1.10.150.60">
    <property type="entry name" value="ARID DNA-binding domain"/>
    <property type="match status" value="1"/>
</dbReference>
<dbReference type="PANTHER" id="PTHR10694">
    <property type="entry name" value="LYSINE-SPECIFIC DEMETHYLASE"/>
    <property type="match status" value="1"/>
</dbReference>
<dbReference type="Pfam" id="PF02928">
    <property type="entry name" value="zf-C5HC2"/>
    <property type="match status" value="1"/>
</dbReference>
<dbReference type="SMART" id="SM00249">
    <property type="entry name" value="PHD"/>
    <property type="match status" value="2"/>
</dbReference>
<dbReference type="CDD" id="cd16873">
    <property type="entry name" value="ARID_KDM5A"/>
    <property type="match status" value="1"/>
</dbReference>
<evidence type="ECO:0000313" key="22">
    <source>
        <dbReference type="Ensembl" id="ENSSMAP00000051951.1"/>
    </source>
</evidence>
<keyword evidence="8" id="KW-0862">Zinc</keyword>
<feature type="domain" description="JmjN" evidence="20">
    <location>
        <begin position="13"/>
        <end position="54"/>
    </location>
</feature>
<dbReference type="CDD" id="cd15606">
    <property type="entry name" value="PHD2_KDM5A"/>
    <property type="match status" value="1"/>
</dbReference>
<evidence type="ECO:0000256" key="17">
    <source>
        <dbReference type="SAM" id="MobiDB-lite"/>
    </source>
</evidence>
<dbReference type="Pfam" id="PF02375">
    <property type="entry name" value="JmjN"/>
    <property type="match status" value="1"/>
</dbReference>
<evidence type="ECO:0000256" key="12">
    <source>
        <dbReference type="ARBA" id="ARBA00023004"/>
    </source>
</evidence>
<dbReference type="GO" id="GO:0034647">
    <property type="term" value="F:histone H3K4me/H3K4me2/H3K4me3 demethylase activity"/>
    <property type="evidence" value="ECO:0007669"/>
    <property type="project" value="UniProtKB-EC"/>
</dbReference>